<feature type="compositionally biased region" description="Polar residues" evidence="2">
    <location>
        <begin position="318"/>
        <end position="329"/>
    </location>
</feature>
<keyword evidence="1" id="KW-0175">Coiled coil</keyword>
<organism evidence="3 4">
    <name type="scientific">Stylonychia lemnae</name>
    <name type="common">Ciliate</name>
    <dbReference type="NCBI Taxonomy" id="5949"/>
    <lineage>
        <taxon>Eukaryota</taxon>
        <taxon>Sar</taxon>
        <taxon>Alveolata</taxon>
        <taxon>Ciliophora</taxon>
        <taxon>Intramacronucleata</taxon>
        <taxon>Spirotrichea</taxon>
        <taxon>Stichotrichia</taxon>
        <taxon>Sporadotrichida</taxon>
        <taxon>Oxytrichidae</taxon>
        <taxon>Stylonychinae</taxon>
        <taxon>Stylonychia</taxon>
    </lineage>
</organism>
<evidence type="ECO:0000313" key="3">
    <source>
        <dbReference type="EMBL" id="CDW89677.1"/>
    </source>
</evidence>
<feature type="coiled-coil region" evidence="1">
    <location>
        <begin position="79"/>
        <end position="106"/>
    </location>
</feature>
<name>A0A078B8N9_STYLE</name>
<proteinExistence type="predicted"/>
<feature type="region of interest" description="Disordered" evidence="2">
    <location>
        <begin position="151"/>
        <end position="172"/>
    </location>
</feature>
<reference evidence="3 4" key="1">
    <citation type="submission" date="2014-06" db="EMBL/GenBank/DDBJ databases">
        <authorList>
            <person name="Swart Estienne"/>
        </authorList>
    </citation>
    <scope>NUCLEOTIDE SEQUENCE [LARGE SCALE GENOMIC DNA]</scope>
    <source>
        <strain evidence="3 4">130c</strain>
    </source>
</reference>
<keyword evidence="4" id="KW-1185">Reference proteome</keyword>
<sequence length="443" mass="52019">MQQSYDSSVRYPEKKKPKIPIQSQGAEKYQELSEIQEQIQSMTVVPDFGYDKNQIEFKDISGWKLFYDFVQREPKFQKLQKYIKERNQEIREKQKLQKKKKTKKQNQDDIDIIDKDHLVKSKVSKDLEQLISIHKSENDFLRSMKTISRFKTSTNNSLSKPPRLPEKSHERYNSTKENPLLGITMNGLDTNQRASQTEDYRKLSEQEKELIKILRPYEKDLVYKLQELITKPFNILEKISEDMVDYEPLKPLIVEFNHVKVLLQELRVKYLMTKNSKKNSLDMNSSQIRLNVNNNDRGSQLKFERLKLPQISTADQSFDNQRELTSTTRQGREKAYTTRVENSLNSNNTQSTNISTVNIMNKVGVKAPLQNAIQIYQMNTSQKKLLNSPKRKREGEQTKMKIPAGSKVLYMVGIKKLQDSISNKLILDSINKLRNYDFPCDRY</sequence>
<feature type="region of interest" description="Disordered" evidence="2">
    <location>
        <begin position="318"/>
        <end position="349"/>
    </location>
</feature>
<feature type="region of interest" description="Disordered" evidence="2">
    <location>
        <begin position="1"/>
        <end position="25"/>
    </location>
</feature>
<gene>
    <name evidence="3" type="primary">Contig8336.g8887</name>
    <name evidence="3" type="ORF">STYLEM_18814</name>
</gene>
<evidence type="ECO:0000256" key="1">
    <source>
        <dbReference type="SAM" id="Coils"/>
    </source>
</evidence>
<protein>
    <submittedName>
        <fullName evidence="3">Uncharacterized protein</fullName>
    </submittedName>
</protein>
<feature type="compositionally biased region" description="Basic and acidic residues" evidence="2">
    <location>
        <begin position="163"/>
        <end position="172"/>
    </location>
</feature>
<dbReference type="EMBL" id="CCKQ01017782">
    <property type="protein sequence ID" value="CDW89677.1"/>
    <property type="molecule type" value="Genomic_DNA"/>
</dbReference>
<accession>A0A078B8N9</accession>
<dbReference type="Proteomes" id="UP000039865">
    <property type="component" value="Unassembled WGS sequence"/>
</dbReference>
<dbReference type="InParanoid" id="A0A078B8N9"/>
<evidence type="ECO:0000256" key="2">
    <source>
        <dbReference type="SAM" id="MobiDB-lite"/>
    </source>
</evidence>
<dbReference type="AlphaFoldDB" id="A0A078B8N9"/>
<evidence type="ECO:0000313" key="4">
    <source>
        <dbReference type="Proteomes" id="UP000039865"/>
    </source>
</evidence>